<dbReference type="Proteomes" id="UP000319209">
    <property type="component" value="Chromosome"/>
</dbReference>
<gene>
    <name evidence="2" type="ORF">FNB79_00990</name>
</gene>
<sequence length="113" mass="12100">MQSCLNALYVNICLLCLTAGGIFTAYNSTQSVLQNIVQHIVITPYSAFTNGIQSNALASHSCTVAELVLKGPQTHGGLFALSLEDLKIEMPQGVIARLKLNLKTKLALKGLEV</sequence>
<dbReference type="AlphaFoldDB" id="A0A516GM63"/>
<protein>
    <submittedName>
        <fullName evidence="2">Uncharacterized protein</fullName>
    </submittedName>
</protein>
<feature type="transmembrane region" description="Helical" evidence="1">
    <location>
        <begin position="7"/>
        <end position="26"/>
    </location>
</feature>
<evidence type="ECO:0000256" key="1">
    <source>
        <dbReference type="SAM" id="Phobius"/>
    </source>
</evidence>
<keyword evidence="3" id="KW-1185">Reference proteome</keyword>
<keyword evidence="1" id="KW-1133">Transmembrane helix</keyword>
<reference evidence="2 3" key="1">
    <citation type="submission" date="2019-07" db="EMBL/GenBank/DDBJ databases">
        <title>Genome sequencing for Formosa sp. PS13.</title>
        <authorList>
            <person name="Park S.-J."/>
        </authorList>
    </citation>
    <scope>NUCLEOTIDE SEQUENCE [LARGE SCALE GENOMIC DNA]</scope>
    <source>
        <strain evidence="2 3">PS13</strain>
    </source>
</reference>
<proteinExistence type="predicted"/>
<accession>A0A516GM63</accession>
<dbReference type="EMBL" id="CP041637">
    <property type="protein sequence ID" value="QDO92614.1"/>
    <property type="molecule type" value="Genomic_DNA"/>
</dbReference>
<dbReference type="KEGG" id="fop:FNB79_00990"/>
<dbReference type="RefSeq" id="WP_143379524.1">
    <property type="nucleotide sequence ID" value="NZ_CP041637.1"/>
</dbReference>
<evidence type="ECO:0000313" key="3">
    <source>
        <dbReference type="Proteomes" id="UP000319209"/>
    </source>
</evidence>
<evidence type="ECO:0000313" key="2">
    <source>
        <dbReference type="EMBL" id="QDO92614.1"/>
    </source>
</evidence>
<name>A0A516GM63_9FLAO</name>
<organism evidence="2 3">
    <name type="scientific">Formosa sediminum</name>
    <dbReference type="NCBI Taxonomy" id="2594004"/>
    <lineage>
        <taxon>Bacteria</taxon>
        <taxon>Pseudomonadati</taxon>
        <taxon>Bacteroidota</taxon>
        <taxon>Flavobacteriia</taxon>
        <taxon>Flavobacteriales</taxon>
        <taxon>Flavobacteriaceae</taxon>
        <taxon>Formosa</taxon>
    </lineage>
</organism>
<keyword evidence="1" id="KW-0472">Membrane</keyword>
<keyword evidence="1" id="KW-0812">Transmembrane</keyword>